<organism evidence="1 2">
    <name type="scientific">Mya arenaria</name>
    <name type="common">Soft-shell clam</name>
    <dbReference type="NCBI Taxonomy" id="6604"/>
    <lineage>
        <taxon>Eukaryota</taxon>
        <taxon>Metazoa</taxon>
        <taxon>Spiralia</taxon>
        <taxon>Lophotrochozoa</taxon>
        <taxon>Mollusca</taxon>
        <taxon>Bivalvia</taxon>
        <taxon>Autobranchia</taxon>
        <taxon>Heteroconchia</taxon>
        <taxon>Euheterodonta</taxon>
        <taxon>Imparidentia</taxon>
        <taxon>Neoheterodontei</taxon>
        <taxon>Myida</taxon>
        <taxon>Myoidea</taxon>
        <taxon>Myidae</taxon>
        <taxon>Mya</taxon>
    </lineage>
</organism>
<name>A0ABY7F1Z1_MYAAR</name>
<sequence length="106" mass="11925">MKTFFEANNHVKRKAQASTNHACFSAGNYLEIDETFRIIAVTKNRQEPTTTEKNPQPEVLNLFNAKTLTQVVVTSCAKPVPLAKMIPSWFGCWLLVTEGKKNSLKI</sequence>
<accession>A0ABY7F1Z1</accession>
<protein>
    <submittedName>
        <fullName evidence="1">Uncharacterized protein</fullName>
    </submittedName>
</protein>
<dbReference type="EMBL" id="CP111020">
    <property type="protein sequence ID" value="WAR15700.1"/>
    <property type="molecule type" value="Genomic_DNA"/>
</dbReference>
<dbReference type="Proteomes" id="UP001164746">
    <property type="component" value="Chromosome 9"/>
</dbReference>
<proteinExistence type="predicted"/>
<gene>
    <name evidence="1" type="ORF">MAR_005805</name>
</gene>
<evidence type="ECO:0000313" key="2">
    <source>
        <dbReference type="Proteomes" id="UP001164746"/>
    </source>
</evidence>
<reference evidence="1" key="1">
    <citation type="submission" date="2022-11" db="EMBL/GenBank/DDBJ databases">
        <title>Centuries of genome instability and evolution in soft-shell clam transmissible cancer (bioRxiv).</title>
        <authorList>
            <person name="Hart S.F.M."/>
            <person name="Yonemitsu M.A."/>
            <person name="Giersch R.M."/>
            <person name="Beal B.F."/>
            <person name="Arriagada G."/>
            <person name="Davis B.W."/>
            <person name="Ostrander E.A."/>
            <person name="Goff S.P."/>
            <person name="Metzger M.J."/>
        </authorList>
    </citation>
    <scope>NUCLEOTIDE SEQUENCE</scope>
    <source>
        <strain evidence="1">MELC-2E11</strain>
        <tissue evidence="1">Siphon/mantle</tissue>
    </source>
</reference>
<keyword evidence="2" id="KW-1185">Reference proteome</keyword>
<evidence type="ECO:0000313" key="1">
    <source>
        <dbReference type="EMBL" id="WAR15700.1"/>
    </source>
</evidence>